<accession>A0A9Q8WIZ9</accession>
<evidence type="ECO:0000256" key="5">
    <source>
        <dbReference type="ARBA" id="ARBA00022884"/>
    </source>
</evidence>
<dbReference type="AlphaFoldDB" id="A0A9Q8WIZ9"/>
<dbReference type="InterPro" id="IPR013085">
    <property type="entry name" value="U1-CZ_Znf_C2H2"/>
</dbReference>
<dbReference type="Gene3D" id="3.30.160.60">
    <property type="entry name" value="Classic Zinc Finger"/>
    <property type="match status" value="1"/>
</dbReference>
<protein>
    <recommendedName>
        <fullName evidence="9">U1 small nuclear ribonucleoprotein C</fullName>
        <shortName evidence="9">U1 snRNP C</shortName>
        <shortName evidence="9">U1-C</shortName>
        <shortName evidence="9">U1C</shortName>
    </recommendedName>
</protein>
<evidence type="ECO:0000259" key="11">
    <source>
        <dbReference type="PROSITE" id="PS50171"/>
    </source>
</evidence>
<dbReference type="RefSeq" id="XP_049146779.1">
    <property type="nucleotide sequence ID" value="XM_049289634.1"/>
</dbReference>
<comment type="subunit">
    <text evidence="9">U1 snRNP is composed of the 7 core Sm proteins B/B', D1, D2, D3, E, F and G that assemble in a heptameric protein ring on the Sm site of the small nuclear RNA to form the core snRNP, and at least 3 U1 snRNP-specific proteins U1-70K, U1-A and U1-C. U1-C interacts with U1 snRNA and the 5' splice-site region of the pre-mRNA.</text>
</comment>
<evidence type="ECO:0000256" key="6">
    <source>
        <dbReference type="ARBA" id="ARBA00023242"/>
    </source>
</evidence>
<dbReference type="GO" id="GO:0000243">
    <property type="term" value="C:commitment complex"/>
    <property type="evidence" value="ECO:0007669"/>
    <property type="project" value="UniProtKB-UniRule"/>
</dbReference>
<dbReference type="PANTHER" id="PTHR31148:SF1">
    <property type="entry name" value="U1 SMALL NUCLEAR RIBONUCLEOPROTEIN C"/>
    <property type="match status" value="1"/>
</dbReference>
<keyword evidence="4 9" id="KW-0862">Zinc</keyword>
<keyword evidence="5 9" id="KW-0694">RNA-binding</keyword>
<feature type="compositionally biased region" description="Pro residues" evidence="10">
    <location>
        <begin position="176"/>
        <end position="193"/>
    </location>
</feature>
<comment type="subunit">
    <text evidence="8">Component of the U1 snRNP. The U1 snRNP is composed of the U1 snRNA and the 7 core Sm proteins SNRPB, SNRPD1, SNRPD2, SNRPD3, SNRPE, SNRPF and SNRPG that assemble in a heptameric protein ring on the Sm site of the small nuclear RNA to form the core snRNP, and at least 3 U1 snRNP-specific proteins SNRNP70/U1-70K, SNRPA/U1-A and SNRPC/U1-C. SNRPC/U1-C interacts with U1 snRNA and the 5' splice-site region of the pre-mRNA. Interacts (via N-terminus) with TIA1 (via C-terminus); thereby promoting spliceosomal U1 snRNP recruitment to 5' splice sites.</text>
</comment>
<dbReference type="InterPro" id="IPR036236">
    <property type="entry name" value="Znf_C2H2_sf"/>
</dbReference>
<dbReference type="GO" id="GO:0008270">
    <property type="term" value="F:zinc ion binding"/>
    <property type="evidence" value="ECO:0007669"/>
    <property type="project" value="UniProtKB-UniRule"/>
</dbReference>
<feature type="region of interest" description="Disordered" evidence="10">
    <location>
        <begin position="108"/>
        <end position="197"/>
    </location>
</feature>
<evidence type="ECO:0000256" key="10">
    <source>
        <dbReference type="SAM" id="MobiDB-lite"/>
    </source>
</evidence>
<keyword evidence="2 9" id="KW-0479">Metal-binding</keyword>
<sequence>MPKFFCDYCDVYLTHDSMSVRKAHNSGRNHLRNVVDYYQQIGHEKAQSVIDSITSSYAAEGQAHNNPMLPQNQPGSAFPPPFPFPGGVPPPFPGMPAGAPPFPQGMIPPPGQAGRGMPPMPPFPPGPNGSPMPPGGLPFPPPGGLPAGLPFPPPGAPGGLPPNFQFPGMPGGGAFPPGPPGAFPPGGGPPAHPAKPRNAVKQVSFRNAELNGILTARVQSFIKTPIPRPKIIVINIVVKVSNSGETLSSNPPSSAPKSAKKAILCVVDRLL</sequence>
<feature type="compositionally biased region" description="Pro residues" evidence="10">
    <location>
        <begin position="118"/>
        <end position="160"/>
    </location>
</feature>
<dbReference type="GO" id="GO:0030619">
    <property type="term" value="F:U1 snRNA binding"/>
    <property type="evidence" value="ECO:0007669"/>
    <property type="project" value="UniProtKB-UniRule"/>
</dbReference>
<comment type="function">
    <text evidence="9">Component of the spliceosomal U1 snRNP, which is essential for recognition of the pre-mRNA 5' splice-site and the subsequent assembly of the spliceosome. U1-C is directly involved in initial 5' splice-site recognition for both constitutive and regulated alternative splicing. The interaction with the 5' splice-site seems to precede base-pairing between the pre-mRNA and the U1 snRNA. Stimulates commitment or early (E) complex formation by stabilizing the base pairing of the 5' end of the U1 snRNA and the 5' splice-site region.</text>
</comment>
<evidence type="ECO:0000256" key="9">
    <source>
        <dbReference type="HAMAP-Rule" id="MF_03153"/>
    </source>
</evidence>
<evidence type="ECO:0000256" key="1">
    <source>
        <dbReference type="ARBA" id="ARBA00004123"/>
    </source>
</evidence>
<dbReference type="InterPro" id="IPR003604">
    <property type="entry name" value="Matrin/U1-like-C_Znf_C2H2"/>
</dbReference>
<dbReference type="FunFam" id="3.30.160.60:FF:000059">
    <property type="entry name" value="U1 small nuclear ribonucleoprotein C"/>
    <property type="match status" value="1"/>
</dbReference>
<evidence type="ECO:0000256" key="2">
    <source>
        <dbReference type="ARBA" id="ARBA00022723"/>
    </source>
</evidence>
<gene>
    <name evidence="12" type="ORF">CLUP02_10660</name>
</gene>
<dbReference type="InterPro" id="IPR000690">
    <property type="entry name" value="Matrin/U1-C_Znf_C2H2"/>
</dbReference>
<dbReference type="Proteomes" id="UP000830671">
    <property type="component" value="Chromosome 5"/>
</dbReference>
<dbReference type="EMBL" id="CP019477">
    <property type="protein sequence ID" value="UQC85164.1"/>
    <property type="molecule type" value="Genomic_DNA"/>
</dbReference>
<keyword evidence="13" id="KW-1185">Reference proteome</keyword>
<keyword evidence="3 9" id="KW-0863">Zinc-finger</keyword>
<dbReference type="SMART" id="SM00451">
    <property type="entry name" value="ZnF_U1"/>
    <property type="match status" value="1"/>
</dbReference>
<keyword evidence="7 9" id="KW-0687">Ribonucleoprotein</keyword>
<evidence type="ECO:0000313" key="12">
    <source>
        <dbReference type="EMBL" id="UQC85164.1"/>
    </source>
</evidence>
<dbReference type="GO" id="GO:0000395">
    <property type="term" value="P:mRNA 5'-splice site recognition"/>
    <property type="evidence" value="ECO:0007669"/>
    <property type="project" value="UniProtKB-UniRule"/>
</dbReference>
<evidence type="ECO:0000256" key="4">
    <source>
        <dbReference type="ARBA" id="ARBA00022833"/>
    </source>
</evidence>
<evidence type="ECO:0000256" key="7">
    <source>
        <dbReference type="ARBA" id="ARBA00023274"/>
    </source>
</evidence>
<dbReference type="PROSITE" id="PS50171">
    <property type="entry name" value="ZF_MATRIN"/>
    <property type="match status" value="1"/>
</dbReference>
<dbReference type="GO" id="GO:0005685">
    <property type="term" value="C:U1 snRNP"/>
    <property type="evidence" value="ECO:0007669"/>
    <property type="project" value="UniProtKB-UniRule"/>
</dbReference>
<reference evidence="12" key="1">
    <citation type="journal article" date="2021" name="Mol. Plant Microbe Interact.">
        <title>Complete Genome Sequence of the Plant-Pathogenic Fungus Colletotrichum lupini.</title>
        <authorList>
            <person name="Baroncelli R."/>
            <person name="Pensec F."/>
            <person name="Da Lio D."/>
            <person name="Boufleur T."/>
            <person name="Vicente I."/>
            <person name="Sarrocco S."/>
            <person name="Picot A."/>
            <person name="Baraldi E."/>
            <person name="Sukno S."/>
            <person name="Thon M."/>
            <person name="Le Floch G."/>
        </authorList>
    </citation>
    <scope>NUCLEOTIDE SEQUENCE</scope>
    <source>
        <strain evidence="12">IMI 504893</strain>
    </source>
</reference>
<comment type="similarity">
    <text evidence="9">Belongs to the U1 small nuclear ribonucleoprotein C family.</text>
</comment>
<dbReference type="InterPro" id="IPR017340">
    <property type="entry name" value="U1_snRNP-C"/>
</dbReference>
<dbReference type="GO" id="GO:0071004">
    <property type="term" value="C:U2-type prespliceosome"/>
    <property type="evidence" value="ECO:0007669"/>
    <property type="project" value="UniProtKB-UniRule"/>
</dbReference>
<dbReference type="KEGG" id="clup:CLUP02_10660"/>
<dbReference type="GeneID" id="73344644"/>
<dbReference type="GO" id="GO:0030627">
    <property type="term" value="F:pre-mRNA 5'-splice site binding"/>
    <property type="evidence" value="ECO:0007669"/>
    <property type="project" value="InterPro"/>
</dbReference>
<name>A0A9Q8WIZ9_9PEZI</name>
<dbReference type="PANTHER" id="PTHR31148">
    <property type="entry name" value="U1 SMALL NUCLEAR RIBONUCLEOPROTEIN C"/>
    <property type="match status" value="1"/>
</dbReference>
<evidence type="ECO:0000256" key="3">
    <source>
        <dbReference type="ARBA" id="ARBA00022771"/>
    </source>
</evidence>
<dbReference type="GO" id="GO:0000387">
    <property type="term" value="P:spliceosomal snRNP assembly"/>
    <property type="evidence" value="ECO:0007669"/>
    <property type="project" value="UniProtKB-UniRule"/>
</dbReference>
<evidence type="ECO:0000256" key="8">
    <source>
        <dbReference type="ARBA" id="ARBA00046357"/>
    </source>
</evidence>
<evidence type="ECO:0000313" key="13">
    <source>
        <dbReference type="Proteomes" id="UP000830671"/>
    </source>
</evidence>
<organism evidence="12 13">
    <name type="scientific">Colletotrichum lupini</name>
    <dbReference type="NCBI Taxonomy" id="145971"/>
    <lineage>
        <taxon>Eukaryota</taxon>
        <taxon>Fungi</taxon>
        <taxon>Dikarya</taxon>
        <taxon>Ascomycota</taxon>
        <taxon>Pezizomycotina</taxon>
        <taxon>Sordariomycetes</taxon>
        <taxon>Hypocreomycetidae</taxon>
        <taxon>Glomerellales</taxon>
        <taxon>Glomerellaceae</taxon>
        <taxon>Colletotrichum</taxon>
        <taxon>Colletotrichum acutatum species complex</taxon>
    </lineage>
</organism>
<keyword evidence="6 9" id="KW-0539">Nucleus</keyword>
<comment type="subcellular location">
    <subcellularLocation>
        <location evidence="1 9">Nucleus</location>
    </subcellularLocation>
</comment>
<dbReference type="GO" id="GO:0003729">
    <property type="term" value="F:mRNA binding"/>
    <property type="evidence" value="ECO:0007669"/>
    <property type="project" value="UniProtKB-UniRule"/>
</dbReference>
<proteinExistence type="inferred from homology"/>
<dbReference type="SUPFAM" id="SSF57667">
    <property type="entry name" value="beta-beta-alpha zinc fingers"/>
    <property type="match status" value="1"/>
</dbReference>
<dbReference type="HAMAP" id="MF_03153">
    <property type="entry name" value="U1_C"/>
    <property type="match status" value="1"/>
</dbReference>
<dbReference type="Pfam" id="PF06220">
    <property type="entry name" value="zf-U1"/>
    <property type="match status" value="1"/>
</dbReference>
<feature type="domain" description="Matrin-type" evidence="11">
    <location>
        <begin position="4"/>
        <end position="36"/>
    </location>
</feature>